<evidence type="ECO:0000313" key="5">
    <source>
        <dbReference type="Proteomes" id="UP000252004"/>
    </source>
</evidence>
<comment type="similarity">
    <text evidence="3">Belongs to the gas vesicle GvpF/GvpL family.</text>
</comment>
<dbReference type="InterPro" id="IPR009430">
    <property type="entry name" value="GvpL/GvpF"/>
</dbReference>
<dbReference type="OrthoDB" id="4864106at2"/>
<proteinExistence type="inferred from homology"/>
<accession>A0A344U1V1</accession>
<evidence type="ECO:0000256" key="3">
    <source>
        <dbReference type="ARBA" id="ARBA00035643"/>
    </source>
</evidence>
<sequence length="240" mass="25644">MPVYVYAVTLGDHPCRLDGLTGVGAGAAPLRAVSAGNLKAVVSDVSEEVSPRRRDLVAHQAAQDRLLPDGTPLPLQFGYTAPDDDAVRQVLNEQADLYLGALERVRGCVEYNVKAAWDEEDVLRRILEESPSARHLNEQIRAGTDDPRPALELGQYVADQVQQRHADAAAGIIETLVPLAREHAVHAPTGEDFLNLSLLVLRGADGEGALQLAHADLVADGETGVDIRVAGPLPPYSFAA</sequence>
<dbReference type="PANTHER" id="PTHR36852">
    <property type="entry name" value="PROTEIN GVPL 2"/>
    <property type="match status" value="1"/>
</dbReference>
<dbReference type="AlphaFoldDB" id="A0A344U1V1"/>
<dbReference type="RefSeq" id="WP_114056061.1">
    <property type="nucleotide sequence ID" value="NZ_CP030862.1"/>
</dbReference>
<dbReference type="PANTHER" id="PTHR36852:SF1">
    <property type="entry name" value="PROTEIN GVPL 2"/>
    <property type="match status" value="1"/>
</dbReference>
<evidence type="ECO:0000313" key="4">
    <source>
        <dbReference type="EMBL" id="AXE24872.1"/>
    </source>
</evidence>
<comment type="subcellular location">
    <subcellularLocation>
        <location evidence="2">Gas vesicle</location>
    </subcellularLocation>
</comment>
<keyword evidence="5" id="KW-1185">Reference proteome</keyword>
<gene>
    <name evidence="4" type="ORF">C0216_16695</name>
</gene>
<dbReference type="GO" id="GO:0031412">
    <property type="term" value="P:gas vesicle organization"/>
    <property type="evidence" value="ECO:0007669"/>
    <property type="project" value="InterPro"/>
</dbReference>
<evidence type="ECO:0000256" key="1">
    <source>
        <dbReference type="ARBA" id="ARBA00022987"/>
    </source>
</evidence>
<reference evidence="4 5" key="1">
    <citation type="submission" date="2018-01" db="EMBL/GenBank/DDBJ databases">
        <title>Draft genome Sequence of streptomyces globosus LZH-48.</title>
        <authorList>
            <person name="Ran K."/>
            <person name="Li Z."/>
            <person name="Wei S."/>
            <person name="Dong R."/>
        </authorList>
    </citation>
    <scope>NUCLEOTIDE SEQUENCE [LARGE SCALE GENOMIC DNA]</scope>
    <source>
        <strain evidence="4 5">LZH-48</strain>
    </source>
</reference>
<evidence type="ECO:0000256" key="2">
    <source>
        <dbReference type="ARBA" id="ARBA00035108"/>
    </source>
</evidence>
<dbReference type="Pfam" id="PF06386">
    <property type="entry name" value="GvpL_GvpF"/>
    <property type="match status" value="1"/>
</dbReference>
<dbReference type="Proteomes" id="UP000252004">
    <property type="component" value="Chromosome"/>
</dbReference>
<dbReference type="KEGG" id="sgz:C0216_16695"/>
<name>A0A344U1V1_9ACTN</name>
<dbReference type="GO" id="GO:0031411">
    <property type="term" value="C:gas vesicle"/>
    <property type="evidence" value="ECO:0007669"/>
    <property type="project" value="UniProtKB-SubCell"/>
</dbReference>
<keyword evidence="1" id="KW-0304">Gas vesicle</keyword>
<organism evidence="4 5">
    <name type="scientific">Streptomyces globosus</name>
    <dbReference type="NCBI Taxonomy" id="68209"/>
    <lineage>
        <taxon>Bacteria</taxon>
        <taxon>Bacillati</taxon>
        <taxon>Actinomycetota</taxon>
        <taxon>Actinomycetes</taxon>
        <taxon>Kitasatosporales</taxon>
        <taxon>Streptomycetaceae</taxon>
        <taxon>Streptomyces</taxon>
    </lineage>
</organism>
<protein>
    <submittedName>
        <fullName evidence="4">Gas vesicle protein</fullName>
    </submittedName>
</protein>
<dbReference type="EMBL" id="CP030862">
    <property type="protein sequence ID" value="AXE24872.1"/>
    <property type="molecule type" value="Genomic_DNA"/>
</dbReference>